<sequence>MPVPDFASRLEMLKANFGVGFRVAEPEPEEDKEEFMIYSEDERDAGLVESANEDATNDVALEAPEQPVKTAPRTVVEESPFIPPFDCSNFQVGESLEDNIDFCSWKIVQSYPEHFIGKANKPRAQPFFDKILEGRVWDFFYLYHPEKTTEEPQLLVPSLQLEAFLRAINRELGTSLAIPGGVNQDNFYMKFGQGGTPRPRYLMRSRDQKTLVVESWPDIDENDVEAFKWATAPLQVEWKAKWRLMVPRSPSKDKKKNAELRAAKRKEDCERMLDEAQRFLHLKGDYERDVVLICMDVEAIERPPNPISEVGIAILDTKRIRGIPAGPSGKDWWRFIESHHLRTKEYSGLVNNIYVRGCPADFDFGTSTFPSVGDVGAEIRFILAPYTDEGRELIFVGHDASADVRYLSRVGFDVLSLNNLLGQLDTQTIHQAWRGLDSGRGLEAVLADLAIPSKHLHNAGNDAVYTLRALLGVVIEQIREMEVKAKGEEYVPALYVEKTAAAGESEKDVSE</sequence>
<dbReference type="InterPro" id="IPR036397">
    <property type="entry name" value="RNaseH_sf"/>
</dbReference>
<accession>A0ABR0SCU8</accession>
<evidence type="ECO:0000313" key="3">
    <source>
        <dbReference type="Proteomes" id="UP001338125"/>
    </source>
</evidence>
<feature type="domain" description="Gfd2/YDR514C-like C-terminal" evidence="1">
    <location>
        <begin position="291"/>
        <end position="472"/>
    </location>
</feature>
<comment type="caution">
    <text evidence="2">The sequence shown here is derived from an EMBL/GenBank/DDBJ whole genome shotgun (WGS) entry which is preliminary data.</text>
</comment>
<dbReference type="InterPro" id="IPR040151">
    <property type="entry name" value="Gfd2/YDR514C-like"/>
</dbReference>
<keyword evidence="3" id="KW-1185">Reference proteome</keyword>
<dbReference type="Gene3D" id="3.30.420.10">
    <property type="entry name" value="Ribonuclease H-like superfamily/Ribonuclease H"/>
    <property type="match status" value="1"/>
</dbReference>
<dbReference type="Pfam" id="PF21762">
    <property type="entry name" value="DEDDh_C"/>
    <property type="match status" value="1"/>
</dbReference>
<proteinExistence type="predicted"/>
<gene>
    <name evidence="2" type="ORF">PT974_08271</name>
</gene>
<dbReference type="PANTHER" id="PTHR28083:SF1">
    <property type="entry name" value="GOOD FOR FULL DBP5 ACTIVITY PROTEIN 2"/>
    <property type="match status" value="1"/>
</dbReference>
<dbReference type="EMBL" id="JAVFKD010000014">
    <property type="protein sequence ID" value="KAK5990008.1"/>
    <property type="molecule type" value="Genomic_DNA"/>
</dbReference>
<evidence type="ECO:0000259" key="1">
    <source>
        <dbReference type="Pfam" id="PF21762"/>
    </source>
</evidence>
<organism evidence="2 3">
    <name type="scientific">Cladobotryum mycophilum</name>
    <dbReference type="NCBI Taxonomy" id="491253"/>
    <lineage>
        <taxon>Eukaryota</taxon>
        <taxon>Fungi</taxon>
        <taxon>Dikarya</taxon>
        <taxon>Ascomycota</taxon>
        <taxon>Pezizomycotina</taxon>
        <taxon>Sordariomycetes</taxon>
        <taxon>Hypocreomycetidae</taxon>
        <taxon>Hypocreales</taxon>
        <taxon>Hypocreaceae</taxon>
        <taxon>Cladobotryum</taxon>
    </lineage>
</organism>
<dbReference type="InterPro" id="IPR012337">
    <property type="entry name" value="RNaseH-like_sf"/>
</dbReference>
<dbReference type="Proteomes" id="UP001338125">
    <property type="component" value="Unassembled WGS sequence"/>
</dbReference>
<name>A0ABR0SCU8_9HYPO</name>
<dbReference type="InterPro" id="IPR048519">
    <property type="entry name" value="Gfd2/YDR514C-like_C"/>
</dbReference>
<reference evidence="2 3" key="1">
    <citation type="submission" date="2024-01" db="EMBL/GenBank/DDBJ databases">
        <title>Complete genome of Cladobotryum mycophilum ATHUM6906.</title>
        <authorList>
            <person name="Christinaki A.C."/>
            <person name="Myridakis A.I."/>
            <person name="Kouvelis V.N."/>
        </authorList>
    </citation>
    <scope>NUCLEOTIDE SEQUENCE [LARGE SCALE GENOMIC DNA]</scope>
    <source>
        <strain evidence="2 3">ATHUM6906</strain>
    </source>
</reference>
<dbReference type="SUPFAM" id="SSF53098">
    <property type="entry name" value="Ribonuclease H-like"/>
    <property type="match status" value="1"/>
</dbReference>
<protein>
    <submittedName>
        <fullName evidence="2">Good for full DBP5 activity 2-like protein</fullName>
    </submittedName>
</protein>
<dbReference type="PANTHER" id="PTHR28083">
    <property type="entry name" value="GOOD FOR FULL DBP5 ACTIVITY PROTEIN 2"/>
    <property type="match status" value="1"/>
</dbReference>
<evidence type="ECO:0000313" key="2">
    <source>
        <dbReference type="EMBL" id="KAK5990008.1"/>
    </source>
</evidence>